<dbReference type="CDD" id="cd00093">
    <property type="entry name" value="HTH_XRE"/>
    <property type="match status" value="1"/>
</dbReference>
<evidence type="ECO:0000313" key="3">
    <source>
        <dbReference type="EMBL" id="CAA9274283.1"/>
    </source>
</evidence>
<keyword evidence="1" id="KW-0238">DNA-binding</keyword>
<dbReference type="Gene3D" id="2.60.120.10">
    <property type="entry name" value="Jelly Rolls"/>
    <property type="match status" value="1"/>
</dbReference>
<accession>A0A6J4J9N1</accession>
<dbReference type="Gene3D" id="1.10.260.40">
    <property type="entry name" value="lambda repressor-like DNA-binding domains"/>
    <property type="match status" value="1"/>
</dbReference>
<dbReference type="Pfam" id="PF01381">
    <property type="entry name" value="HTH_3"/>
    <property type="match status" value="1"/>
</dbReference>
<dbReference type="Pfam" id="PF07883">
    <property type="entry name" value="Cupin_2"/>
    <property type="match status" value="1"/>
</dbReference>
<dbReference type="InterPro" id="IPR011051">
    <property type="entry name" value="RmlC_Cupin_sf"/>
</dbReference>
<gene>
    <name evidence="3" type="ORF">AVDCRST_MAG10-3489</name>
</gene>
<dbReference type="SUPFAM" id="SSF51182">
    <property type="entry name" value="RmlC-like cupins"/>
    <property type="match status" value="1"/>
</dbReference>
<dbReference type="SUPFAM" id="SSF47413">
    <property type="entry name" value="lambda repressor-like DNA-binding domains"/>
    <property type="match status" value="1"/>
</dbReference>
<reference evidence="3" key="1">
    <citation type="submission" date="2020-02" db="EMBL/GenBank/DDBJ databases">
        <authorList>
            <person name="Meier V. D."/>
        </authorList>
    </citation>
    <scope>NUCLEOTIDE SEQUENCE</scope>
    <source>
        <strain evidence="3">AVDCRST_MAG10</strain>
    </source>
</reference>
<protein>
    <submittedName>
        <fullName evidence="3">Transcriptional regulator SCO1200, Xre-family with cupin domain</fullName>
    </submittedName>
</protein>
<sequence length="191" mass="21152">MATTSEEPVDARVRRRLRELRTERGLTLQEVAERASIDISTLSRLEAGKRRLALDHIPALSAALGVSADELLASSLPQDPRVRMQPLTRDGLTMWPLTHRGPAAGLHAFKMDLSAERCTPPDVLPVHEGYDWLYVLDGSLRLLLGEEDLTIKPGEAVEFTTWTPHWFGAVDGPVELIAILGTQGERLHLHS</sequence>
<dbReference type="AlphaFoldDB" id="A0A6J4J9N1"/>
<dbReference type="GO" id="GO:0005829">
    <property type="term" value="C:cytosol"/>
    <property type="evidence" value="ECO:0007669"/>
    <property type="project" value="TreeGrafter"/>
</dbReference>
<dbReference type="CDD" id="cd02209">
    <property type="entry name" value="cupin_XRE_C"/>
    <property type="match status" value="1"/>
</dbReference>
<dbReference type="PANTHER" id="PTHR46797">
    <property type="entry name" value="HTH-TYPE TRANSCRIPTIONAL REGULATOR"/>
    <property type="match status" value="1"/>
</dbReference>
<dbReference type="InterPro" id="IPR050807">
    <property type="entry name" value="TransReg_Diox_bact_type"/>
</dbReference>
<dbReference type="EMBL" id="CADCTB010000210">
    <property type="protein sequence ID" value="CAA9274283.1"/>
    <property type="molecule type" value="Genomic_DNA"/>
</dbReference>
<dbReference type="PANTHER" id="PTHR46797:SF1">
    <property type="entry name" value="METHYLPHOSPHONATE SYNTHASE"/>
    <property type="match status" value="1"/>
</dbReference>
<evidence type="ECO:0000256" key="1">
    <source>
        <dbReference type="ARBA" id="ARBA00023125"/>
    </source>
</evidence>
<proteinExistence type="predicted"/>
<dbReference type="InterPro" id="IPR010982">
    <property type="entry name" value="Lambda_DNA-bd_dom_sf"/>
</dbReference>
<dbReference type="InterPro" id="IPR014710">
    <property type="entry name" value="RmlC-like_jellyroll"/>
</dbReference>
<organism evidence="3">
    <name type="scientific">uncultured Acidimicrobiales bacterium</name>
    <dbReference type="NCBI Taxonomy" id="310071"/>
    <lineage>
        <taxon>Bacteria</taxon>
        <taxon>Bacillati</taxon>
        <taxon>Actinomycetota</taxon>
        <taxon>Acidimicrobiia</taxon>
        <taxon>Acidimicrobiales</taxon>
        <taxon>environmental samples</taxon>
    </lineage>
</organism>
<dbReference type="SMART" id="SM00530">
    <property type="entry name" value="HTH_XRE"/>
    <property type="match status" value="1"/>
</dbReference>
<evidence type="ECO:0000259" key="2">
    <source>
        <dbReference type="PROSITE" id="PS50943"/>
    </source>
</evidence>
<dbReference type="InterPro" id="IPR001387">
    <property type="entry name" value="Cro/C1-type_HTH"/>
</dbReference>
<name>A0A6J4J9N1_9ACTN</name>
<dbReference type="PROSITE" id="PS50943">
    <property type="entry name" value="HTH_CROC1"/>
    <property type="match status" value="1"/>
</dbReference>
<feature type="domain" description="HTH cro/C1-type" evidence="2">
    <location>
        <begin position="17"/>
        <end position="71"/>
    </location>
</feature>
<dbReference type="GO" id="GO:0003700">
    <property type="term" value="F:DNA-binding transcription factor activity"/>
    <property type="evidence" value="ECO:0007669"/>
    <property type="project" value="TreeGrafter"/>
</dbReference>
<dbReference type="InterPro" id="IPR013096">
    <property type="entry name" value="Cupin_2"/>
</dbReference>
<dbReference type="GO" id="GO:0003677">
    <property type="term" value="F:DNA binding"/>
    <property type="evidence" value="ECO:0007669"/>
    <property type="project" value="UniProtKB-KW"/>
</dbReference>